<name>A0ABU6UU28_9FABA</name>
<accession>A0ABU6UU28</accession>
<keyword evidence="5" id="KW-0560">Oxidoreductase</keyword>
<organism evidence="5 6">
    <name type="scientific">Stylosanthes scabra</name>
    <dbReference type="NCBI Taxonomy" id="79078"/>
    <lineage>
        <taxon>Eukaryota</taxon>
        <taxon>Viridiplantae</taxon>
        <taxon>Streptophyta</taxon>
        <taxon>Embryophyta</taxon>
        <taxon>Tracheophyta</taxon>
        <taxon>Spermatophyta</taxon>
        <taxon>Magnoliopsida</taxon>
        <taxon>eudicotyledons</taxon>
        <taxon>Gunneridae</taxon>
        <taxon>Pentapetalae</taxon>
        <taxon>rosids</taxon>
        <taxon>fabids</taxon>
        <taxon>Fabales</taxon>
        <taxon>Fabaceae</taxon>
        <taxon>Papilionoideae</taxon>
        <taxon>50 kb inversion clade</taxon>
        <taxon>dalbergioids sensu lato</taxon>
        <taxon>Dalbergieae</taxon>
        <taxon>Pterocarpus clade</taxon>
        <taxon>Stylosanthes</taxon>
    </lineage>
</organism>
<evidence type="ECO:0000313" key="6">
    <source>
        <dbReference type="Proteomes" id="UP001341840"/>
    </source>
</evidence>
<dbReference type="GO" id="GO:0009815">
    <property type="term" value="F:1-aminocyclopropane-1-carboxylate oxidase activity"/>
    <property type="evidence" value="ECO:0007669"/>
    <property type="project" value="UniProtKB-EC"/>
</dbReference>
<dbReference type="InterPro" id="IPR050295">
    <property type="entry name" value="Plant_2OG-oxidoreductases"/>
</dbReference>
<protein>
    <submittedName>
        <fullName evidence="5">Aconitate hydratase mitochondrial</fullName>
        <ecNumber evidence="5">1.14.17.4</ecNumber>
    </submittedName>
</protein>
<keyword evidence="3" id="KW-0408">Iron</keyword>
<dbReference type="Gene3D" id="2.60.120.330">
    <property type="entry name" value="B-lactam Antibiotic, Isopenicillin N Synthase, Chain"/>
    <property type="match status" value="1"/>
</dbReference>
<reference evidence="5 6" key="1">
    <citation type="journal article" date="2023" name="Plants (Basel)">
        <title>Bridging the Gap: Combining Genomics and Transcriptomics Approaches to Understand Stylosanthes scabra, an Orphan Legume from the Brazilian Caatinga.</title>
        <authorList>
            <person name="Ferreira-Neto J.R.C."/>
            <person name="da Silva M.D."/>
            <person name="Binneck E."/>
            <person name="de Melo N.F."/>
            <person name="da Silva R.H."/>
            <person name="de Melo A.L.T.M."/>
            <person name="Pandolfi V."/>
            <person name="Bustamante F.O."/>
            <person name="Brasileiro-Vidal A.C."/>
            <person name="Benko-Iseppon A.M."/>
        </authorList>
    </citation>
    <scope>NUCLEOTIDE SEQUENCE [LARGE SCALE GENOMIC DNA]</scope>
    <source>
        <tissue evidence="5">Leaves</tissue>
    </source>
</reference>
<keyword evidence="2" id="KW-0847">Vitamin C</keyword>
<dbReference type="EC" id="1.14.17.4" evidence="5"/>
<gene>
    <name evidence="5" type="primary">ACO1_10</name>
    <name evidence="5" type="ORF">PIB30_093880</name>
</gene>
<evidence type="ECO:0000256" key="2">
    <source>
        <dbReference type="ARBA" id="ARBA00022896"/>
    </source>
</evidence>
<proteinExistence type="predicted"/>
<keyword evidence="1" id="KW-0479">Metal-binding</keyword>
<feature type="non-terminal residue" evidence="5">
    <location>
        <position position="118"/>
    </location>
</feature>
<dbReference type="InterPro" id="IPR027443">
    <property type="entry name" value="IPNS-like_sf"/>
</dbReference>
<dbReference type="EMBL" id="JASCZI010122862">
    <property type="protein sequence ID" value="MED6164827.1"/>
    <property type="molecule type" value="Genomic_DNA"/>
</dbReference>
<evidence type="ECO:0000256" key="1">
    <source>
        <dbReference type="ARBA" id="ARBA00022723"/>
    </source>
</evidence>
<comment type="caution">
    <text evidence="5">The sequence shown here is derived from an EMBL/GenBank/DDBJ whole genome shotgun (WGS) entry which is preliminary data.</text>
</comment>
<evidence type="ECO:0000259" key="4">
    <source>
        <dbReference type="Pfam" id="PF14226"/>
    </source>
</evidence>
<dbReference type="Pfam" id="PF14226">
    <property type="entry name" value="DIOX_N"/>
    <property type="match status" value="1"/>
</dbReference>
<dbReference type="PANTHER" id="PTHR47991">
    <property type="entry name" value="OXOGLUTARATE/IRON-DEPENDENT DIOXYGENASE"/>
    <property type="match status" value="1"/>
</dbReference>
<dbReference type="Proteomes" id="UP001341840">
    <property type="component" value="Unassembled WGS sequence"/>
</dbReference>
<keyword evidence="6" id="KW-1185">Reference proteome</keyword>
<dbReference type="SUPFAM" id="SSF51197">
    <property type="entry name" value="Clavaminate synthase-like"/>
    <property type="match status" value="1"/>
</dbReference>
<evidence type="ECO:0000256" key="3">
    <source>
        <dbReference type="ARBA" id="ARBA00023004"/>
    </source>
</evidence>
<dbReference type="InterPro" id="IPR026992">
    <property type="entry name" value="DIOX_N"/>
</dbReference>
<evidence type="ECO:0000313" key="5">
    <source>
        <dbReference type="EMBL" id="MED6164827.1"/>
    </source>
</evidence>
<sequence>MENFPVISLENVNGNQRKAILHQIEDACQNWGFFELVNHGIEEELLDRVERVNKEHYRKCMEQRFKDFAATKALEADQVKDMDWETTFFLRHLPESNISDFPDLTHEYRDAMKEFAVK</sequence>
<feature type="domain" description="Non-haem dioxygenase N-terminal" evidence="4">
    <location>
        <begin position="5"/>
        <end position="66"/>
    </location>
</feature>